<evidence type="ECO:0000313" key="2">
    <source>
        <dbReference type="EMBL" id="GAA4102287.1"/>
    </source>
</evidence>
<name>A0ABP7X1G1_9ACTN</name>
<gene>
    <name evidence="2" type="ORF">GCM10022214_80180</name>
</gene>
<evidence type="ECO:0000313" key="3">
    <source>
        <dbReference type="Proteomes" id="UP001500683"/>
    </source>
</evidence>
<proteinExistence type="predicted"/>
<reference evidence="3" key="1">
    <citation type="journal article" date="2019" name="Int. J. Syst. Evol. Microbiol.">
        <title>The Global Catalogue of Microorganisms (GCM) 10K type strain sequencing project: providing services to taxonomists for standard genome sequencing and annotation.</title>
        <authorList>
            <consortium name="The Broad Institute Genomics Platform"/>
            <consortium name="The Broad Institute Genome Sequencing Center for Infectious Disease"/>
            <person name="Wu L."/>
            <person name="Ma J."/>
        </authorList>
    </citation>
    <scope>NUCLEOTIDE SEQUENCE [LARGE SCALE GENOMIC DNA]</scope>
    <source>
        <strain evidence="3">JCM 16702</strain>
    </source>
</reference>
<dbReference type="EMBL" id="BAAAZG010000067">
    <property type="protein sequence ID" value="GAA4102287.1"/>
    <property type="molecule type" value="Genomic_DNA"/>
</dbReference>
<organism evidence="2 3">
    <name type="scientific">Actinomadura miaoliensis</name>
    <dbReference type="NCBI Taxonomy" id="430685"/>
    <lineage>
        <taxon>Bacteria</taxon>
        <taxon>Bacillati</taxon>
        <taxon>Actinomycetota</taxon>
        <taxon>Actinomycetes</taxon>
        <taxon>Streptosporangiales</taxon>
        <taxon>Thermomonosporaceae</taxon>
        <taxon>Actinomadura</taxon>
    </lineage>
</organism>
<comment type="caution">
    <text evidence="2">The sequence shown here is derived from an EMBL/GenBank/DDBJ whole genome shotgun (WGS) entry which is preliminary data.</text>
</comment>
<protein>
    <submittedName>
        <fullName evidence="2">Uncharacterized protein</fullName>
    </submittedName>
</protein>
<evidence type="ECO:0000256" key="1">
    <source>
        <dbReference type="SAM" id="MobiDB-lite"/>
    </source>
</evidence>
<accession>A0ABP7X1G1</accession>
<dbReference type="RefSeq" id="WP_344958093.1">
    <property type="nucleotide sequence ID" value="NZ_BAAAZG010000067.1"/>
</dbReference>
<sequence>MKIIARPPTGTPLPSGTHAAVPARLTADAGLNFPVVLTAAAWNDCVRWPADTPGGDEDGRLYDLVWMTSRALRTAQRQGVTPVTVHRVPLGNTELGPQEVTLTAEIRTSDDDTPLIVIDQPAHPTPDRNEEAMSDDNTRTTATMSPQTRVTSLRLVAELTVHILDDTGLDEDAAVAIAGTIDGTRTRIGWDPTRPEAWAEVTDTTLLALKGQELYGLTLAQARVLLRQAVEQIDPAYLVDDQQELIEIVRRHLPTDDYWGDQ</sequence>
<keyword evidence="3" id="KW-1185">Reference proteome</keyword>
<dbReference type="Proteomes" id="UP001500683">
    <property type="component" value="Unassembled WGS sequence"/>
</dbReference>
<feature type="region of interest" description="Disordered" evidence="1">
    <location>
        <begin position="120"/>
        <end position="145"/>
    </location>
</feature>